<evidence type="ECO:0000313" key="5">
    <source>
        <dbReference type="Proteomes" id="UP000620124"/>
    </source>
</evidence>
<gene>
    <name evidence="4" type="ORF">MVEN_02234600</name>
</gene>
<evidence type="ECO:0000256" key="2">
    <source>
        <dbReference type="SAM" id="MobiDB-lite"/>
    </source>
</evidence>
<dbReference type="AlphaFoldDB" id="A0A8H7CGS6"/>
<evidence type="ECO:0000313" key="4">
    <source>
        <dbReference type="EMBL" id="KAF7335786.1"/>
    </source>
</evidence>
<dbReference type="PANTHER" id="PTHR10039">
    <property type="entry name" value="AMELOGENIN"/>
    <property type="match status" value="1"/>
</dbReference>
<dbReference type="Proteomes" id="UP000620124">
    <property type="component" value="Unassembled WGS sequence"/>
</dbReference>
<dbReference type="OrthoDB" id="4760524at2759"/>
<dbReference type="EMBL" id="JACAZI010000024">
    <property type="protein sequence ID" value="KAF7335786.1"/>
    <property type="molecule type" value="Genomic_DNA"/>
</dbReference>
<protein>
    <recommendedName>
        <fullName evidence="3">Nephrocystin 3-like N-terminal domain-containing protein</fullName>
    </recommendedName>
</protein>
<dbReference type="InterPro" id="IPR056884">
    <property type="entry name" value="NPHP3-like_N"/>
</dbReference>
<feature type="compositionally biased region" description="Polar residues" evidence="2">
    <location>
        <begin position="54"/>
        <end position="65"/>
    </location>
</feature>
<dbReference type="Gene3D" id="3.40.50.300">
    <property type="entry name" value="P-loop containing nucleotide triphosphate hydrolases"/>
    <property type="match status" value="1"/>
</dbReference>
<dbReference type="InterPro" id="IPR027417">
    <property type="entry name" value="P-loop_NTPase"/>
</dbReference>
<keyword evidence="5" id="KW-1185">Reference proteome</keyword>
<feature type="domain" description="Nephrocystin 3-like N-terminal" evidence="3">
    <location>
        <begin position="122"/>
        <end position="282"/>
    </location>
</feature>
<accession>A0A8H7CGS6</accession>
<sequence length="525" mass="58557">MSPSLNTVQLQTDGSIRAVVPYHHIQTYLGDHGNHSVETFEAPKRTKARVPSSAPFSSGSRENISNHTFNSVGGNMTQLNVTSYGESGINLLSRYVLTEALHDSGERFPEPACHPGTRTRILHSLKSWALDGSTESPLFWLHGSAGAGKSAIAQMFAGECQALGWLGASFFFKRRNSKRGTWDGLFPTIAYQLAKSVPSFLPSLQQAMDDDVLLVGRTMAAQFQHLLVEPFTKVSALQSVPIIILDGLDECADQKVQQQILQLFIGAVHEHRLPIHILISSRPEPHLREILESPDTLGMCRQSSLSADPASFEDIRIYLRDEFSRICAEYRTRGIELGIVWPSPDALDHLVNKFSGIFIYATTAIRFVEDPYRHPVDQLERILKLDPQSTAPLDDLYTEILSGVPHEPQTLRILHSIWQKTLPRGPGLDPEGIDRLFVLRKGTARLILRGLHSLCFVPSFRTYGQWCVSTEWLESSYLRSLIQLLSAPPVTDADWALYSEVVGSLPDLLRNHAPSDSLIRLLRQA</sequence>
<dbReference type="SUPFAM" id="SSF52540">
    <property type="entry name" value="P-loop containing nucleoside triphosphate hydrolases"/>
    <property type="match status" value="1"/>
</dbReference>
<proteinExistence type="predicted"/>
<name>A0A8H7CGS6_9AGAR</name>
<reference evidence="4" key="1">
    <citation type="submission" date="2020-05" db="EMBL/GenBank/DDBJ databases">
        <title>Mycena genomes resolve the evolution of fungal bioluminescence.</title>
        <authorList>
            <person name="Tsai I.J."/>
        </authorList>
    </citation>
    <scope>NUCLEOTIDE SEQUENCE</scope>
    <source>
        <strain evidence="4">CCC161011</strain>
    </source>
</reference>
<dbReference type="PANTHER" id="PTHR10039:SF14">
    <property type="entry name" value="NACHT DOMAIN-CONTAINING PROTEIN"/>
    <property type="match status" value="1"/>
</dbReference>
<feature type="region of interest" description="Disordered" evidence="2">
    <location>
        <begin position="43"/>
        <end position="65"/>
    </location>
</feature>
<evidence type="ECO:0000259" key="3">
    <source>
        <dbReference type="Pfam" id="PF24883"/>
    </source>
</evidence>
<organism evidence="4 5">
    <name type="scientific">Mycena venus</name>
    <dbReference type="NCBI Taxonomy" id="2733690"/>
    <lineage>
        <taxon>Eukaryota</taxon>
        <taxon>Fungi</taxon>
        <taxon>Dikarya</taxon>
        <taxon>Basidiomycota</taxon>
        <taxon>Agaricomycotina</taxon>
        <taxon>Agaricomycetes</taxon>
        <taxon>Agaricomycetidae</taxon>
        <taxon>Agaricales</taxon>
        <taxon>Marasmiineae</taxon>
        <taxon>Mycenaceae</taxon>
        <taxon>Mycena</taxon>
    </lineage>
</organism>
<dbReference type="Pfam" id="PF24883">
    <property type="entry name" value="NPHP3_N"/>
    <property type="match status" value="1"/>
</dbReference>
<keyword evidence="1" id="KW-0677">Repeat</keyword>
<evidence type="ECO:0000256" key="1">
    <source>
        <dbReference type="ARBA" id="ARBA00022737"/>
    </source>
</evidence>
<comment type="caution">
    <text evidence="4">The sequence shown here is derived from an EMBL/GenBank/DDBJ whole genome shotgun (WGS) entry which is preliminary data.</text>
</comment>